<dbReference type="Proteomes" id="UP000661691">
    <property type="component" value="Unassembled WGS sequence"/>
</dbReference>
<accession>A0A926N6F9</accession>
<feature type="domain" description="ATP-grasp" evidence="2">
    <location>
        <begin position="21"/>
        <end position="247"/>
    </location>
</feature>
<evidence type="ECO:0000256" key="1">
    <source>
        <dbReference type="PROSITE-ProRule" id="PRU00409"/>
    </source>
</evidence>
<evidence type="ECO:0000313" key="3">
    <source>
        <dbReference type="EMBL" id="MBD1372011.1"/>
    </source>
</evidence>
<dbReference type="GO" id="GO:0005524">
    <property type="term" value="F:ATP binding"/>
    <property type="evidence" value="ECO:0007669"/>
    <property type="project" value="UniProtKB-UniRule"/>
</dbReference>
<name>A0A926N6F9_9BACL</name>
<keyword evidence="1" id="KW-0547">Nucleotide-binding</keyword>
<dbReference type="Pfam" id="PF14398">
    <property type="entry name" value="ATPgrasp_YheCD"/>
    <property type="match status" value="1"/>
</dbReference>
<dbReference type="RefSeq" id="WP_191141815.1">
    <property type="nucleotide sequence ID" value="NZ_JACXAH010000008.1"/>
</dbReference>
<gene>
    <name evidence="3" type="ORF">IC620_06510</name>
</gene>
<dbReference type="AlphaFoldDB" id="A0A926N6F9"/>
<organism evidence="3 4">
    <name type="scientific">Polycladospora coralii</name>
    <dbReference type="NCBI Taxonomy" id="2771432"/>
    <lineage>
        <taxon>Bacteria</taxon>
        <taxon>Bacillati</taxon>
        <taxon>Bacillota</taxon>
        <taxon>Bacilli</taxon>
        <taxon>Bacillales</taxon>
        <taxon>Thermoactinomycetaceae</taxon>
        <taxon>Polycladospora</taxon>
    </lineage>
</organism>
<dbReference type="PROSITE" id="PS50975">
    <property type="entry name" value="ATP_GRASP"/>
    <property type="match status" value="1"/>
</dbReference>
<keyword evidence="1" id="KW-0067">ATP-binding</keyword>
<dbReference type="SUPFAM" id="SSF56059">
    <property type="entry name" value="Glutathione synthetase ATP-binding domain-like"/>
    <property type="match status" value="1"/>
</dbReference>
<protein>
    <submittedName>
        <fullName evidence="3">YheC/YheD family protein</fullName>
    </submittedName>
</protein>
<proteinExistence type="predicted"/>
<keyword evidence="4" id="KW-1185">Reference proteome</keyword>
<dbReference type="GO" id="GO:0046872">
    <property type="term" value="F:metal ion binding"/>
    <property type="evidence" value="ECO:0007669"/>
    <property type="project" value="InterPro"/>
</dbReference>
<evidence type="ECO:0000259" key="2">
    <source>
        <dbReference type="PROSITE" id="PS50975"/>
    </source>
</evidence>
<dbReference type="Gene3D" id="3.30.470.20">
    <property type="entry name" value="ATP-grasp fold, B domain"/>
    <property type="match status" value="1"/>
</dbReference>
<dbReference type="EMBL" id="JACXAH010000008">
    <property type="protein sequence ID" value="MBD1372011.1"/>
    <property type="molecule type" value="Genomic_DNA"/>
</dbReference>
<dbReference type="InterPro" id="IPR011761">
    <property type="entry name" value="ATP-grasp"/>
</dbReference>
<sequence>MKPVPLKEVASKAYKTMILTKNKDLIPYIPETRWYSITNLKLMLDRYPAVFIKPDKGGGGGGAIRVKEFTDGNYECKSVYERKNCNEEQMEQWVASKLYREKTYIIQKGINLAQLKKRPYDIRVHLNKIKGNWTIVGMCAKLGLPGKIVTNHCKGAKPIFLHQALSEVCQSNSFRTKKLTRHMQDLSLVIASTLNHKFTALRDLGIDLAVDTSENIWVLEVNTRPDPTMFRKLPNLEMYQRIIKFKPRRERISHG</sequence>
<comment type="caution">
    <text evidence="3">The sequence shown here is derived from an EMBL/GenBank/DDBJ whole genome shotgun (WGS) entry which is preliminary data.</text>
</comment>
<dbReference type="InterPro" id="IPR026838">
    <property type="entry name" value="YheC/D"/>
</dbReference>
<evidence type="ECO:0000313" key="4">
    <source>
        <dbReference type="Proteomes" id="UP000661691"/>
    </source>
</evidence>
<reference evidence="3" key="1">
    <citation type="submission" date="2020-09" db="EMBL/GenBank/DDBJ databases">
        <title>A novel bacterium of genus Hazenella, isolated from South China Sea.</title>
        <authorList>
            <person name="Huang H."/>
            <person name="Mo K."/>
            <person name="Hu Y."/>
        </authorList>
    </citation>
    <scope>NUCLEOTIDE SEQUENCE</scope>
    <source>
        <strain evidence="3">IB182357</strain>
    </source>
</reference>